<keyword evidence="1" id="KW-0732">Signal</keyword>
<dbReference type="EMBL" id="JACHIO010000005">
    <property type="protein sequence ID" value="MBB5063073.1"/>
    <property type="molecule type" value="Genomic_DNA"/>
</dbReference>
<name>A0A7W7ZNV4_9BACT</name>
<dbReference type="SUPFAM" id="SSF53474">
    <property type="entry name" value="alpha/beta-Hydrolases"/>
    <property type="match status" value="1"/>
</dbReference>
<feature type="signal peptide" evidence="1">
    <location>
        <begin position="1"/>
        <end position="25"/>
    </location>
</feature>
<proteinExistence type="predicted"/>
<evidence type="ECO:0000313" key="4">
    <source>
        <dbReference type="Proteomes" id="UP000584867"/>
    </source>
</evidence>
<feature type="domain" description="AB hydrolase-1" evidence="2">
    <location>
        <begin position="33"/>
        <end position="247"/>
    </location>
</feature>
<dbReference type="PANTHER" id="PTHR37017:SF11">
    <property type="entry name" value="ESTERASE_LIPASE_THIOESTERASE DOMAIN-CONTAINING PROTEIN"/>
    <property type="match status" value="1"/>
</dbReference>
<dbReference type="InterPro" id="IPR029058">
    <property type="entry name" value="AB_hydrolase_fold"/>
</dbReference>
<evidence type="ECO:0000313" key="3">
    <source>
        <dbReference type="EMBL" id="MBB5063073.1"/>
    </source>
</evidence>
<gene>
    <name evidence="3" type="ORF">HDF15_001413</name>
</gene>
<dbReference type="PANTHER" id="PTHR37017">
    <property type="entry name" value="AB HYDROLASE-1 DOMAIN-CONTAINING PROTEIN-RELATED"/>
    <property type="match status" value="1"/>
</dbReference>
<dbReference type="Proteomes" id="UP000584867">
    <property type="component" value="Unassembled WGS sequence"/>
</dbReference>
<sequence length="258" mass="27773">MKQVSTFAAGLLAFIALSEVKPVFAQNVPVKNIVLVHGAWVDGSGWKPVYDILVKDGYKVFVVQEPLTSFESDVAATRRILAMQSGPTVLVGHSYGGSVISQAGADSHVVSLVYVAAHMPDVGESESADGKKFPSDLAKSRFIKSTADDFNYLDQTAFASYFAADLPLAQAQFEANSQILTSISNFAGIVTTPAWRSKPSWMIVAGADRIINPKLERWYAKRANSHTLEIAGASHSVYESHPKEVAAIIEKAAQAASR</sequence>
<reference evidence="3 4" key="1">
    <citation type="submission" date="2020-08" db="EMBL/GenBank/DDBJ databases">
        <title>Genomic Encyclopedia of Type Strains, Phase IV (KMG-V): Genome sequencing to study the core and pangenomes of soil and plant-associated prokaryotes.</title>
        <authorList>
            <person name="Whitman W."/>
        </authorList>
    </citation>
    <scope>NUCLEOTIDE SEQUENCE [LARGE SCALE GENOMIC DNA]</scope>
    <source>
        <strain evidence="3 4">X5P3</strain>
    </source>
</reference>
<dbReference type="InterPro" id="IPR000073">
    <property type="entry name" value="AB_hydrolase_1"/>
</dbReference>
<dbReference type="Gene3D" id="3.40.50.1820">
    <property type="entry name" value="alpha/beta hydrolase"/>
    <property type="match status" value="1"/>
</dbReference>
<organism evidence="3 4">
    <name type="scientific">Granulicella mallensis</name>
    <dbReference type="NCBI Taxonomy" id="940614"/>
    <lineage>
        <taxon>Bacteria</taxon>
        <taxon>Pseudomonadati</taxon>
        <taxon>Acidobacteriota</taxon>
        <taxon>Terriglobia</taxon>
        <taxon>Terriglobales</taxon>
        <taxon>Acidobacteriaceae</taxon>
        <taxon>Granulicella</taxon>
    </lineage>
</organism>
<dbReference type="InterPro" id="IPR052897">
    <property type="entry name" value="Sec-Metab_Biosynth_Hydrolase"/>
</dbReference>
<feature type="chain" id="PRO_5031266452" evidence="1">
    <location>
        <begin position="26"/>
        <end position="258"/>
    </location>
</feature>
<comment type="caution">
    <text evidence="3">The sequence shown here is derived from an EMBL/GenBank/DDBJ whole genome shotgun (WGS) entry which is preliminary data.</text>
</comment>
<protein>
    <submittedName>
        <fullName evidence="3">Pimeloyl-ACP methyl ester carboxylesterase</fullName>
    </submittedName>
</protein>
<dbReference type="Pfam" id="PF12697">
    <property type="entry name" value="Abhydrolase_6"/>
    <property type="match status" value="1"/>
</dbReference>
<evidence type="ECO:0000256" key="1">
    <source>
        <dbReference type="SAM" id="SignalP"/>
    </source>
</evidence>
<accession>A0A7W7ZNV4</accession>
<dbReference type="AlphaFoldDB" id="A0A7W7ZNV4"/>
<dbReference type="RefSeq" id="WP_184253952.1">
    <property type="nucleotide sequence ID" value="NZ_JACHIO010000005.1"/>
</dbReference>
<evidence type="ECO:0000259" key="2">
    <source>
        <dbReference type="Pfam" id="PF12697"/>
    </source>
</evidence>